<evidence type="ECO:0000256" key="1">
    <source>
        <dbReference type="SAM" id="MobiDB-lite"/>
    </source>
</evidence>
<evidence type="ECO:0000313" key="2">
    <source>
        <dbReference type="EMBL" id="GAA0151729.1"/>
    </source>
</evidence>
<dbReference type="AlphaFoldDB" id="A0AAV3PJ20"/>
<comment type="caution">
    <text evidence="2">The sequence shown here is derived from an EMBL/GenBank/DDBJ whole genome shotgun (WGS) entry which is preliminary data.</text>
</comment>
<dbReference type="EMBL" id="BAABME010001841">
    <property type="protein sequence ID" value="GAA0151729.1"/>
    <property type="molecule type" value="Genomic_DNA"/>
</dbReference>
<keyword evidence="3" id="KW-1185">Reference proteome</keyword>
<organism evidence="2 3">
    <name type="scientific">Lithospermum erythrorhizon</name>
    <name type="common">Purple gromwell</name>
    <name type="synonym">Lithospermum officinale var. erythrorhizon</name>
    <dbReference type="NCBI Taxonomy" id="34254"/>
    <lineage>
        <taxon>Eukaryota</taxon>
        <taxon>Viridiplantae</taxon>
        <taxon>Streptophyta</taxon>
        <taxon>Embryophyta</taxon>
        <taxon>Tracheophyta</taxon>
        <taxon>Spermatophyta</taxon>
        <taxon>Magnoliopsida</taxon>
        <taxon>eudicotyledons</taxon>
        <taxon>Gunneridae</taxon>
        <taxon>Pentapetalae</taxon>
        <taxon>asterids</taxon>
        <taxon>lamiids</taxon>
        <taxon>Boraginales</taxon>
        <taxon>Boraginaceae</taxon>
        <taxon>Boraginoideae</taxon>
        <taxon>Lithospermeae</taxon>
        <taxon>Lithospermum</taxon>
    </lineage>
</organism>
<gene>
    <name evidence="2" type="ORF">LIER_10384</name>
</gene>
<accession>A0AAV3PJ20</accession>
<protein>
    <submittedName>
        <fullName evidence="2">Uncharacterized protein</fullName>
    </submittedName>
</protein>
<feature type="region of interest" description="Disordered" evidence="1">
    <location>
        <begin position="1"/>
        <end position="25"/>
    </location>
</feature>
<sequence>MVSSSSTSDHVDTPSTFPTVTDSSSMATTTMSFMSVPSLPSPYTSPFSIISGPPFLTNPFPPHPTTPLSTSVPFNFQSMVA</sequence>
<evidence type="ECO:0000313" key="3">
    <source>
        <dbReference type="Proteomes" id="UP001454036"/>
    </source>
</evidence>
<reference evidence="2 3" key="1">
    <citation type="submission" date="2024-01" db="EMBL/GenBank/DDBJ databases">
        <title>The complete chloroplast genome sequence of Lithospermum erythrorhizon: insights into the phylogenetic relationship among Boraginaceae species and the maternal lineages of purple gromwells.</title>
        <authorList>
            <person name="Okada T."/>
            <person name="Watanabe K."/>
        </authorList>
    </citation>
    <scope>NUCLEOTIDE SEQUENCE [LARGE SCALE GENOMIC DNA]</scope>
</reference>
<name>A0AAV3PJ20_LITER</name>
<proteinExistence type="predicted"/>
<dbReference type="Proteomes" id="UP001454036">
    <property type="component" value="Unassembled WGS sequence"/>
</dbReference>